<feature type="region of interest" description="Disordered" evidence="1">
    <location>
        <begin position="37"/>
        <end position="96"/>
    </location>
</feature>
<evidence type="ECO:0000313" key="3">
    <source>
        <dbReference type="Proteomes" id="UP000324897"/>
    </source>
</evidence>
<evidence type="ECO:0000313" key="2">
    <source>
        <dbReference type="EMBL" id="TVU18346.1"/>
    </source>
</evidence>
<organism evidence="2 3">
    <name type="scientific">Eragrostis curvula</name>
    <name type="common">weeping love grass</name>
    <dbReference type="NCBI Taxonomy" id="38414"/>
    <lineage>
        <taxon>Eukaryota</taxon>
        <taxon>Viridiplantae</taxon>
        <taxon>Streptophyta</taxon>
        <taxon>Embryophyta</taxon>
        <taxon>Tracheophyta</taxon>
        <taxon>Spermatophyta</taxon>
        <taxon>Magnoliopsida</taxon>
        <taxon>Liliopsida</taxon>
        <taxon>Poales</taxon>
        <taxon>Poaceae</taxon>
        <taxon>PACMAD clade</taxon>
        <taxon>Chloridoideae</taxon>
        <taxon>Eragrostideae</taxon>
        <taxon>Eragrostidinae</taxon>
        <taxon>Eragrostis</taxon>
    </lineage>
</organism>
<reference evidence="2 3" key="1">
    <citation type="journal article" date="2019" name="Sci. Rep.">
        <title>A high-quality genome of Eragrostis curvula grass provides insights into Poaceae evolution and supports new strategies to enhance forage quality.</title>
        <authorList>
            <person name="Carballo J."/>
            <person name="Santos B.A.C.M."/>
            <person name="Zappacosta D."/>
            <person name="Garbus I."/>
            <person name="Selva J.P."/>
            <person name="Gallo C.A."/>
            <person name="Diaz A."/>
            <person name="Albertini E."/>
            <person name="Caccamo M."/>
            <person name="Echenique V."/>
        </authorList>
    </citation>
    <scope>NUCLEOTIDE SEQUENCE [LARGE SCALE GENOMIC DNA]</scope>
    <source>
        <strain evidence="3">cv. Victoria</strain>
        <tissue evidence="2">Leaf</tissue>
    </source>
</reference>
<protein>
    <submittedName>
        <fullName evidence="2">Uncharacterized protein</fullName>
    </submittedName>
</protein>
<keyword evidence="3" id="KW-1185">Reference proteome</keyword>
<dbReference type="Gramene" id="TVU18346">
    <property type="protein sequence ID" value="TVU18346"/>
    <property type="gene ID" value="EJB05_34436"/>
</dbReference>
<dbReference type="AlphaFoldDB" id="A0A5J9U400"/>
<feature type="compositionally biased region" description="Basic and acidic residues" evidence="1">
    <location>
        <begin position="59"/>
        <end position="73"/>
    </location>
</feature>
<dbReference type="EMBL" id="RWGY01000029">
    <property type="protein sequence ID" value="TVU18346.1"/>
    <property type="molecule type" value="Genomic_DNA"/>
</dbReference>
<feature type="compositionally biased region" description="Basic residues" evidence="1">
    <location>
        <begin position="83"/>
        <end position="96"/>
    </location>
</feature>
<evidence type="ECO:0000256" key="1">
    <source>
        <dbReference type="SAM" id="MobiDB-lite"/>
    </source>
</evidence>
<accession>A0A5J9U400</accession>
<feature type="non-terminal residue" evidence="2">
    <location>
        <position position="1"/>
    </location>
</feature>
<feature type="compositionally biased region" description="Basic and acidic residues" evidence="1">
    <location>
        <begin position="1"/>
        <end position="12"/>
    </location>
</feature>
<dbReference type="OrthoDB" id="10632550at2759"/>
<name>A0A5J9U400_9POAL</name>
<feature type="region of interest" description="Disordered" evidence="1">
    <location>
        <begin position="1"/>
        <end position="23"/>
    </location>
</feature>
<proteinExistence type="predicted"/>
<sequence>MVEEEEKKKKEKEEEEDDEEYCPGLEPLFFDEAEAVADHERQKQREHAKELHRQRKKAHWETKQRIYDYDPKQGRCIFTPTPLRRRPQHLRPRRGV</sequence>
<comment type="caution">
    <text evidence="2">The sequence shown here is derived from an EMBL/GenBank/DDBJ whole genome shotgun (WGS) entry which is preliminary data.</text>
</comment>
<gene>
    <name evidence="2" type="ORF">EJB05_34436</name>
</gene>
<feature type="compositionally biased region" description="Basic and acidic residues" evidence="1">
    <location>
        <begin position="37"/>
        <end position="51"/>
    </location>
</feature>
<dbReference type="Proteomes" id="UP000324897">
    <property type="component" value="Chromosome 7"/>
</dbReference>